<reference evidence="1" key="2">
    <citation type="submission" date="2020-02" db="EMBL/GenBank/DDBJ databases">
        <authorList>
            <person name="Matsumoto Y."/>
            <person name="Motooka D."/>
            <person name="Nakamura S."/>
        </authorList>
    </citation>
    <scope>NUCLEOTIDE SEQUENCE</scope>
    <source>
        <strain evidence="1">JCM 13671</strain>
    </source>
</reference>
<keyword evidence="2" id="KW-1185">Reference proteome</keyword>
<proteinExistence type="predicted"/>
<evidence type="ECO:0000313" key="2">
    <source>
        <dbReference type="Proteomes" id="UP000466931"/>
    </source>
</evidence>
<protein>
    <submittedName>
        <fullName evidence="1">Uncharacterized protein</fullName>
    </submittedName>
</protein>
<evidence type="ECO:0000313" key="1">
    <source>
        <dbReference type="EMBL" id="BBZ35283.1"/>
    </source>
</evidence>
<dbReference type="Proteomes" id="UP000466931">
    <property type="component" value="Chromosome"/>
</dbReference>
<accession>A0A7I7Y285</accession>
<name>A0A7I7Y285_9MYCO</name>
<dbReference type="AlphaFoldDB" id="A0A7I7Y285"/>
<sequence>MVGLNDGPLGQSKKVVPHAAGGSISGVRVLMGILLFFIGIAAVTGVAMAVSSGQPALAIAIGLIAGAFFCRVGC</sequence>
<gene>
    <name evidence="1" type="ORF">MCNF_38880</name>
</gene>
<reference evidence="1" key="1">
    <citation type="journal article" date="2019" name="Emerg. Microbes Infect.">
        <title>Comprehensive subspecies identification of 175 nontuberculous mycobacteria species based on 7547 genomic profiles.</title>
        <authorList>
            <person name="Matsumoto Y."/>
            <person name="Kinjo T."/>
            <person name="Motooka D."/>
            <person name="Nabeya D."/>
            <person name="Jung N."/>
            <person name="Uechi K."/>
            <person name="Horii T."/>
            <person name="Iida T."/>
            <person name="Fujita J."/>
            <person name="Nakamura S."/>
        </authorList>
    </citation>
    <scope>NUCLEOTIDE SEQUENCE [LARGE SCALE GENOMIC DNA]</scope>
    <source>
        <strain evidence="1">JCM 13671</strain>
    </source>
</reference>
<dbReference type="OrthoDB" id="4763795at2"/>
<dbReference type="EMBL" id="AP022612">
    <property type="protein sequence ID" value="BBZ35283.1"/>
    <property type="molecule type" value="Genomic_DNA"/>
</dbReference>
<organism evidence="1 2">
    <name type="scientific">Mycolicibacterium confluentis</name>
    <dbReference type="NCBI Taxonomy" id="28047"/>
    <lineage>
        <taxon>Bacteria</taxon>
        <taxon>Bacillati</taxon>
        <taxon>Actinomycetota</taxon>
        <taxon>Actinomycetes</taxon>
        <taxon>Mycobacteriales</taxon>
        <taxon>Mycobacteriaceae</taxon>
        <taxon>Mycolicibacterium</taxon>
    </lineage>
</organism>
<dbReference type="RefSeq" id="WP_085149785.1">
    <property type="nucleotide sequence ID" value="NZ_AP022612.1"/>
</dbReference>